<accession>A0AA40EYJ9</accession>
<feature type="compositionally biased region" description="Polar residues" evidence="1">
    <location>
        <begin position="65"/>
        <end position="78"/>
    </location>
</feature>
<dbReference type="InterPro" id="IPR053185">
    <property type="entry name" value="SET_domain_protein"/>
</dbReference>
<keyword evidence="4" id="KW-1185">Reference proteome</keyword>
<reference evidence="3" key="1">
    <citation type="submission" date="2023-06" db="EMBL/GenBank/DDBJ databases">
        <title>Genome-scale phylogeny and comparative genomics of the fungal order Sordariales.</title>
        <authorList>
            <consortium name="Lawrence Berkeley National Laboratory"/>
            <person name="Hensen N."/>
            <person name="Bonometti L."/>
            <person name="Westerberg I."/>
            <person name="Brannstrom I.O."/>
            <person name="Guillou S."/>
            <person name="Cros-Aarteil S."/>
            <person name="Calhoun S."/>
            <person name="Haridas S."/>
            <person name="Kuo A."/>
            <person name="Mondo S."/>
            <person name="Pangilinan J."/>
            <person name="Riley R."/>
            <person name="Labutti K."/>
            <person name="Andreopoulos B."/>
            <person name="Lipzen A."/>
            <person name="Chen C."/>
            <person name="Yanf M."/>
            <person name="Daum C."/>
            <person name="Ng V."/>
            <person name="Clum A."/>
            <person name="Steindorff A."/>
            <person name="Ohm R."/>
            <person name="Martin F."/>
            <person name="Silar P."/>
            <person name="Natvig D."/>
            <person name="Lalanne C."/>
            <person name="Gautier V."/>
            <person name="Ament-Velasquez S.L."/>
            <person name="Kruys A."/>
            <person name="Hutchinson M.I."/>
            <person name="Powell A.J."/>
            <person name="Barry K."/>
            <person name="Miller A.N."/>
            <person name="Grigoriev I.V."/>
            <person name="Debuchy R."/>
            <person name="Gladieux P."/>
            <person name="Thoren M.H."/>
            <person name="Johannesson H."/>
        </authorList>
    </citation>
    <scope>NUCLEOTIDE SEQUENCE</scope>
    <source>
        <strain evidence="3">CBS 540.89</strain>
    </source>
</reference>
<gene>
    <name evidence="3" type="ORF">B0T21DRAFT_302069</name>
</gene>
<dbReference type="Pfam" id="PF00856">
    <property type="entry name" value="SET"/>
    <property type="match status" value="1"/>
</dbReference>
<evidence type="ECO:0000259" key="2">
    <source>
        <dbReference type="PROSITE" id="PS50280"/>
    </source>
</evidence>
<name>A0AA40EYJ9_9PEZI</name>
<dbReference type="PANTHER" id="PTHR47332">
    <property type="entry name" value="SET DOMAIN-CONTAINING PROTEIN 5"/>
    <property type="match status" value="1"/>
</dbReference>
<dbReference type="InterPro" id="IPR001214">
    <property type="entry name" value="SET_dom"/>
</dbReference>
<comment type="caution">
    <text evidence="3">The sequence shown here is derived from an EMBL/GenBank/DDBJ whole genome shotgun (WGS) entry which is preliminary data.</text>
</comment>
<organism evidence="3 4">
    <name type="scientific">Apiosordaria backusii</name>
    <dbReference type="NCBI Taxonomy" id="314023"/>
    <lineage>
        <taxon>Eukaryota</taxon>
        <taxon>Fungi</taxon>
        <taxon>Dikarya</taxon>
        <taxon>Ascomycota</taxon>
        <taxon>Pezizomycotina</taxon>
        <taxon>Sordariomycetes</taxon>
        <taxon>Sordariomycetidae</taxon>
        <taxon>Sordariales</taxon>
        <taxon>Lasiosphaeriaceae</taxon>
        <taxon>Apiosordaria</taxon>
    </lineage>
</organism>
<sequence>MQSTKITNRVLNADALAKAVADMQAILAQMDTPSQENCGADDSDPDSSVDITDITSEPKGAAEKVTTTSTRHLPSANTTEVPLKEELKPGYVIFPQPILVNESEKRTYQVGTFDGKPVYHYWSRAEQFLSSFEYATPFGKRFLLDEPDSLLPPENPADTNRHPTPGIWWPGPGNSNKKFRFQRYYSIRPSTLGGFGAYAVQPLEKGQVILVERPLLLTTHAQVSDDVLALPPAALAIYKSLDGGKSPSWVNEIKNRNCFDLRHKIGFFAIASRFNHACRHASNVSYTFDHLRKVMVLAANKDVEAGTELTINYGAPSSACLYTMYGFVCRCGACRPLTRRDLELMGADLRECARWGLADKKEIEW</sequence>
<dbReference type="EMBL" id="JAUKTV010000001">
    <property type="protein sequence ID" value="KAK0747919.1"/>
    <property type="molecule type" value="Genomic_DNA"/>
</dbReference>
<feature type="domain" description="SET" evidence="2">
    <location>
        <begin position="179"/>
        <end position="314"/>
    </location>
</feature>
<evidence type="ECO:0000313" key="4">
    <source>
        <dbReference type="Proteomes" id="UP001172159"/>
    </source>
</evidence>
<dbReference type="AlphaFoldDB" id="A0AA40EYJ9"/>
<dbReference type="SMART" id="SM00317">
    <property type="entry name" value="SET"/>
    <property type="match status" value="1"/>
</dbReference>
<dbReference type="SUPFAM" id="SSF82199">
    <property type="entry name" value="SET domain"/>
    <property type="match status" value="1"/>
</dbReference>
<evidence type="ECO:0000256" key="1">
    <source>
        <dbReference type="SAM" id="MobiDB-lite"/>
    </source>
</evidence>
<dbReference type="PANTHER" id="PTHR47332:SF4">
    <property type="entry name" value="SET DOMAIN-CONTAINING PROTEIN 5"/>
    <property type="match status" value="1"/>
</dbReference>
<evidence type="ECO:0000313" key="3">
    <source>
        <dbReference type="EMBL" id="KAK0747919.1"/>
    </source>
</evidence>
<proteinExistence type="predicted"/>
<dbReference type="CDD" id="cd20071">
    <property type="entry name" value="SET_SMYD"/>
    <property type="match status" value="1"/>
</dbReference>
<feature type="region of interest" description="Disordered" evidence="1">
    <location>
        <begin position="33"/>
        <end position="78"/>
    </location>
</feature>
<dbReference type="PROSITE" id="PS50280">
    <property type="entry name" value="SET"/>
    <property type="match status" value="1"/>
</dbReference>
<dbReference type="Proteomes" id="UP001172159">
    <property type="component" value="Unassembled WGS sequence"/>
</dbReference>
<dbReference type="InterPro" id="IPR046341">
    <property type="entry name" value="SET_dom_sf"/>
</dbReference>
<protein>
    <recommendedName>
        <fullName evidence="2">SET domain-containing protein</fullName>
    </recommendedName>
</protein>
<dbReference type="Gene3D" id="2.170.270.10">
    <property type="entry name" value="SET domain"/>
    <property type="match status" value="1"/>
</dbReference>